<dbReference type="InterPro" id="IPR027417">
    <property type="entry name" value="P-loop_NTPase"/>
</dbReference>
<keyword evidence="4" id="KW-0227">DNA damage</keyword>
<sequence>MIHPADADQRRTRPVLPPNPGVRLVERTSRSVVREWPGPLPGSGRWRVTGAAGSGVSGFLVDTVLAKIRSGADPDGILVVATSKEAGARLRRALVDGLTSEERAYVAKAPLVRSVHSLAFALLRTAHDEPIRMITGADQDSVIQELLAGHAEDGRGDWPEDMRPALTYVGFARQLRDLLLRSAERGLTGPRLTELGRAHRRPLWEAAGRFQTEYDQILSLADSRQYSASELVAAVLDTDAPERHHWHTVVVDDAQHLDPKSGELITRIMGAGPGDLTVVGGDPMQSVFRFRGASTAFLEDFEPDEGNDVDLGQSRRNPRRRAVVVDSDSTQRDLIADAVRRAHLEEGIPWSDVAVIVRSAGQLGPVRRALLAAGVPVHVDPTDVVLAEQHIVSALLLGVRALTERVSHSELESLILGPVGGADPVTLRRLLRGLRRHNPGLRGMETLSDLLAPDVPLPDFEGFLTDRELSILHRLREVLDAGRAALKGGGSVEEILWALWEATDLSDRLMAAALRGGATGSQADRDLDAMMSLFDAAGDYAERNPTATIASFVRHIEDQELPTGVRDRRSAVPEAVSLLTAHGAVGQEYACVIVTGVEEGVWPSLGETGSLFAQEDLIDLLDEGIAPDTPVSHTPGRLAEERRLFHVAVTRATDRLLVTAINNLGGNEPVEASRFVREFADAHELEIADHAPKDAGDTDYEEFSVRILTPSSLIAELRRSVTSPAAAEAERVQAARQLARLAAEGVAGADPEEWWSTTEPSTSERLPEVRALSPSRIEGLMKCSLREVLARLDEEAETPIAMSRGTLAHAHFEALGRGVDPELSRRLTMAAYADILDEPEWRTGRAKEEFERILVRIEEWLAGSEQVKRLIGVEVPVNVQVTDAVGIRGRIDRLEEDAEGGVYIIDLKTGKTPVSKEQASQHPQLAAYQLALSRGTYRDGAVVDPDPGDELIDVALASLVYPANTNKAVPTREQVTRSPQEHEELAARLPELAEELRGPTLTARVNDTCTNCPVRAICPLQPEGKTLFNA</sequence>
<feature type="binding site" evidence="15">
    <location>
        <begin position="50"/>
        <end position="57"/>
    </location>
    <ligand>
        <name>ATP</name>
        <dbReference type="ChEBI" id="CHEBI:30616"/>
    </ligand>
</feature>
<dbReference type="Gene3D" id="3.40.50.300">
    <property type="entry name" value="P-loop containing nucleotide triphosphate hydrolases"/>
    <property type="match status" value="2"/>
</dbReference>
<name>A0ABU1ZV28_9CORY</name>
<comment type="caution">
    <text evidence="19">The sequence shown here is derived from an EMBL/GenBank/DDBJ whole genome shotgun (WGS) entry which is preliminary data.</text>
</comment>
<evidence type="ECO:0000256" key="16">
    <source>
        <dbReference type="SAM" id="MobiDB-lite"/>
    </source>
</evidence>
<evidence type="ECO:0000256" key="8">
    <source>
        <dbReference type="ARBA" id="ARBA00022840"/>
    </source>
</evidence>
<protein>
    <recommendedName>
        <fullName evidence="13">DNA 3'-5' helicase</fullName>
        <ecNumber evidence="13">5.6.2.4</ecNumber>
    </recommendedName>
</protein>
<dbReference type="GO" id="GO:0004527">
    <property type="term" value="F:exonuclease activity"/>
    <property type="evidence" value="ECO:0007669"/>
    <property type="project" value="UniProtKB-KW"/>
</dbReference>
<dbReference type="EMBL" id="JAVDXZ010000001">
    <property type="protein sequence ID" value="MDR7328720.1"/>
    <property type="molecule type" value="Genomic_DNA"/>
</dbReference>
<evidence type="ECO:0000256" key="9">
    <source>
        <dbReference type="ARBA" id="ARBA00023125"/>
    </source>
</evidence>
<evidence type="ECO:0000256" key="6">
    <source>
        <dbReference type="ARBA" id="ARBA00022806"/>
    </source>
</evidence>
<dbReference type="GO" id="GO:0004386">
    <property type="term" value="F:helicase activity"/>
    <property type="evidence" value="ECO:0007669"/>
    <property type="project" value="UniProtKB-KW"/>
</dbReference>
<evidence type="ECO:0000256" key="2">
    <source>
        <dbReference type="ARBA" id="ARBA00022722"/>
    </source>
</evidence>
<accession>A0ABU1ZV28</accession>
<evidence type="ECO:0000259" key="17">
    <source>
        <dbReference type="PROSITE" id="PS51198"/>
    </source>
</evidence>
<dbReference type="PANTHER" id="PTHR11070">
    <property type="entry name" value="UVRD / RECB / PCRA DNA HELICASE FAMILY MEMBER"/>
    <property type="match status" value="1"/>
</dbReference>
<evidence type="ECO:0000256" key="7">
    <source>
        <dbReference type="ARBA" id="ARBA00022839"/>
    </source>
</evidence>
<keyword evidence="3 15" id="KW-0547">Nucleotide-binding</keyword>
<dbReference type="EC" id="5.6.2.4" evidence="13"/>
<proteinExistence type="inferred from homology"/>
<evidence type="ECO:0000313" key="19">
    <source>
        <dbReference type="EMBL" id="MDR7328720.1"/>
    </source>
</evidence>
<feature type="region of interest" description="Disordered" evidence="16">
    <location>
        <begin position="1"/>
        <end position="21"/>
    </location>
</feature>
<keyword evidence="10" id="KW-0234">DNA repair</keyword>
<dbReference type="InterPro" id="IPR038726">
    <property type="entry name" value="PDDEXK_AddAB-type"/>
</dbReference>
<dbReference type="Pfam" id="PF13361">
    <property type="entry name" value="UvrD_C"/>
    <property type="match status" value="1"/>
</dbReference>
<evidence type="ECO:0000259" key="18">
    <source>
        <dbReference type="PROSITE" id="PS51217"/>
    </source>
</evidence>
<dbReference type="Gene3D" id="1.10.10.160">
    <property type="match status" value="1"/>
</dbReference>
<dbReference type="Proteomes" id="UP001180840">
    <property type="component" value="Unassembled WGS sequence"/>
</dbReference>
<evidence type="ECO:0000256" key="10">
    <source>
        <dbReference type="ARBA" id="ARBA00023204"/>
    </source>
</evidence>
<comment type="similarity">
    <text evidence="1">Belongs to the helicase family. UvrD subfamily.</text>
</comment>
<dbReference type="Pfam" id="PF12705">
    <property type="entry name" value="PDDEXK_1"/>
    <property type="match status" value="1"/>
</dbReference>
<dbReference type="SUPFAM" id="SSF52540">
    <property type="entry name" value="P-loop containing nucleoside triphosphate hydrolases"/>
    <property type="match status" value="1"/>
</dbReference>
<gene>
    <name evidence="19" type="ORF">J2S39_000396</name>
</gene>
<keyword evidence="11" id="KW-0413">Isomerase</keyword>
<dbReference type="InterPro" id="IPR011604">
    <property type="entry name" value="PDDEXK-like_dom_sf"/>
</dbReference>
<evidence type="ECO:0000256" key="11">
    <source>
        <dbReference type="ARBA" id="ARBA00023235"/>
    </source>
</evidence>
<dbReference type="RefSeq" id="WP_290197720.1">
    <property type="nucleotide sequence ID" value="NZ_CP047654.1"/>
</dbReference>
<dbReference type="Gene3D" id="1.10.486.10">
    <property type="entry name" value="PCRA, domain 4"/>
    <property type="match status" value="1"/>
</dbReference>
<comment type="catalytic activity">
    <reaction evidence="12">
        <text>Couples ATP hydrolysis with the unwinding of duplex DNA by translocating in the 3'-5' direction.</text>
        <dbReference type="EC" id="5.6.2.4"/>
    </reaction>
</comment>
<keyword evidence="2" id="KW-0540">Nuclease</keyword>
<keyword evidence="7 19" id="KW-0269">Exonuclease</keyword>
<evidence type="ECO:0000256" key="12">
    <source>
        <dbReference type="ARBA" id="ARBA00034617"/>
    </source>
</evidence>
<evidence type="ECO:0000256" key="15">
    <source>
        <dbReference type="PROSITE-ProRule" id="PRU00560"/>
    </source>
</evidence>
<dbReference type="InterPro" id="IPR013986">
    <property type="entry name" value="DExx_box_DNA_helicase_dom_sf"/>
</dbReference>
<evidence type="ECO:0000256" key="5">
    <source>
        <dbReference type="ARBA" id="ARBA00022801"/>
    </source>
</evidence>
<keyword evidence="5 15" id="KW-0378">Hydrolase</keyword>
<evidence type="ECO:0000256" key="3">
    <source>
        <dbReference type="ARBA" id="ARBA00022741"/>
    </source>
</evidence>
<feature type="domain" description="UvrD-like helicase ATP-binding" evidence="17">
    <location>
        <begin position="29"/>
        <end position="318"/>
    </location>
</feature>
<dbReference type="InterPro" id="IPR014017">
    <property type="entry name" value="DNA_helicase_UvrD-like_C"/>
</dbReference>
<dbReference type="InterPro" id="IPR000212">
    <property type="entry name" value="DNA_helicase_UvrD/REP"/>
</dbReference>
<evidence type="ECO:0000313" key="20">
    <source>
        <dbReference type="Proteomes" id="UP001180840"/>
    </source>
</evidence>
<evidence type="ECO:0000256" key="13">
    <source>
        <dbReference type="ARBA" id="ARBA00034808"/>
    </source>
</evidence>
<feature type="compositionally biased region" description="Basic and acidic residues" evidence="16">
    <location>
        <begin position="1"/>
        <end position="11"/>
    </location>
</feature>
<dbReference type="Pfam" id="PF00580">
    <property type="entry name" value="UvrD-helicase"/>
    <property type="match status" value="1"/>
</dbReference>
<dbReference type="PROSITE" id="PS51198">
    <property type="entry name" value="UVRD_HELICASE_ATP_BIND"/>
    <property type="match status" value="1"/>
</dbReference>
<comment type="catalytic activity">
    <reaction evidence="14">
        <text>ATP + H2O = ADP + phosphate + H(+)</text>
        <dbReference type="Rhea" id="RHEA:13065"/>
        <dbReference type="ChEBI" id="CHEBI:15377"/>
        <dbReference type="ChEBI" id="CHEBI:15378"/>
        <dbReference type="ChEBI" id="CHEBI:30616"/>
        <dbReference type="ChEBI" id="CHEBI:43474"/>
        <dbReference type="ChEBI" id="CHEBI:456216"/>
        <dbReference type="EC" id="5.6.2.4"/>
    </reaction>
</comment>
<evidence type="ECO:0000256" key="1">
    <source>
        <dbReference type="ARBA" id="ARBA00009922"/>
    </source>
</evidence>
<dbReference type="PANTHER" id="PTHR11070:SF59">
    <property type="entry name" value="DNA 3'-5' HELICASE"/>
    <property type="match status" value="1"/>
</dbReference>
<keyword evidence="8 15" id="KW-0067">ATP-binding</keyword>
<dbReference type="InterPro" id="IPR014016">
    <property type="entry name" value="UvrD-like_ATP-bd"/>
</dbReference>
<dbReference type="PROSITE" id="PS51217">
    <property type="entry name" value="UVRD_HELICASE_CTER"/>
    <property type="match status" value="1"/>
</dbReference>
<reference evidence="19" key="1">
    <citation type="submission" date="2023-07" db="EMBL/GenBank/DDBJ databases">
        <title>Sequencing the genomes of 1000 actinobacteria strains.</title>
        <authorList>
            <person name="Klenk H.-P."/>
        </authorList>
    </citation>
    <scope>NUCLEOTIDE SEQUENCE</scope>
    <source>
        <strain evidence="19">DSM 107476</strain>
    </source>
</reference>
<keyword evidence="9" id="KW-0238">DNA-binding</keyword>
<feature type="domain" description="UvrD-like helicase C-terminal" evidence="18">
    <location>
        <begin position="288"/>
        <end position="586"/>
    </location>
</feature>
<evidence type="ECO:0000256" key="4">
    <source>
        <dbReference type="ARBA" id="ARBA00022763"/>
    </source>
</evidence>
<keyword evidence="6 15" id="KW-0347">Helicase</keyword>
<dbReference type="Gene3D" id="3.90.320.10">
    <property type="match status" value="1"/>
</dbReference>
<evidence type="ECO:0000256" key="14">
    <source>
        <dbReference type="ARBA" id="ARBA00048988"/>
    </source>
</evidence>
<keyword evidence="20" id="KW-1185">Reference proteome</keyword>
<organism evidence="19 20">
    <name type="scientific">Corynebacterium guangdongense</name>
    <dbReference type="NCBI Taxonomy" id="1783348"/>
    <lineage>
        <taxon>Bacteria</taxon>
        <taxon>Bacillati</taxon>
        <taxon>Actinomycetota</taxon>
        <taxon>Actinomycetes</taxon>
        <taxon>Mycobacteriales</taxon>
        <taxon>Corynebacteriaceae</taxon>
        <taxon>Corynebacterium</taxon>
    </lineage>
</organism>